<dbReference type="EMBL" id="JBHZOL010000075">
    <property type="protein sequence ID" value="MFE4106901.1"/>
    <property type="molecule type" value="Genomic_DNA"/>
</dbReference>
<comment type="caution">
    <text evidence="2">The sequence shown here is derived from an EMBL/GenBank/DDBJ whole genome shotgun (WGS) entry which is preliminary data.</text>
</comment>
<protein>
    <submittedName>
        <fullName evidence="2">DUF5331 domain-containing protein</fullName>
    </submittedName>
</protein>
<evidence type="ECO:0000313" key="3">
    <source>
        <dbReference type="Proteomes" id="UP001600165"/>
    </source>
</evidence>
<dbReference type="InterPro" id="IPR020346">
    <property type="entry name" value="Uncharacterised_15.3kDa"/>
</dbReference>
<sequence length="134" mass="15456">MNTEQLRQTLRQKWLDYYRENRSWLVRLGVWVTCQGQRRPSSSFILATLAILEPQLSQLLPLVVDLSSNPDRIVAALGLNFNPDEALEALPEKPRMLKGSQLPAEFKLDPSHQPLPREMDESCARIRPQHKVRT</sequence>
<dbReference type="Pfam" id="PF17265">
    <property type="entry name" value="DUF5331"/>
    <property type="match status" value="1"/>
</dbReference>
<accession>A0ABW6IFH4</accession>
<dbReference type="Proteomes" id="UP001600165">
    <property type="component" value="Unassembled WGS sequence"/>
</dbReference>
<organism evidence="2 3">
    <name type="scientific">Almyronema epifaneia S1</name>
    <dbReference type="NCBI Taxonomy" id="2991925"/>
    <lineage>
        <taxon>Bacteria</taxon>
        <taxon>Bacillati</taxon>
        <taxon>Cyanobacteriota</taxon>
        <taxon>Cyanophyceae</taxon>
        <taxon>Nodosilineales</taxon>
        <taxon>Nodosilineaceae</taxon>
        <taxon>Almyronema</taxon>
        <taxon>Almyronema epifaneia</taxon>
    </lineage>
</organism>
<evidence type="ECO:0000313" key="2">
    <source>
        <dbReference type="EMBL" id="MFE4106901.1"/>
    </source>
</evidence>
<feature type="region of interest" description="Disordered" evidence="1">
    <location>
        <begin position="106"/>
        <end position="134"/>
    </location>
</feature>
<dbReference type="RefSeq" id="WP_377965104.1">
    <property type="nucleotide sequence ID" value="NZ_JBHZOL010000075.1"/>
</dbReference>
<name>A0ABW6IFH4_9CYAN</name>
<feature type="compositionally biased region" description="Basic and acidic residues" evidence="1">
    <location>
        <begin position="106"/>
        <end position="124"/>
    </location>
</feature>
<evidence type="ECO:0000256" key="1">
    <source>
        <dbReference type="SAM" id="MobiDB-lite"/>
    </source>
</evidence>
<proteinExistence type="predicted"/>
<reference evidence="2 3" key="1">
    <citation type="submission" date="2024-10" db="EMBL/GenBank/DDBJ databases">
        <authorList>
            <person name="Ratan Roy A."/>
            <person name="Morales Sandoval P.H."/>
            <person name="De Los Santos Villalobos S."/>
            <person name="Chakraborty S."/>
            <person name="Mukherjee J."/>
        </authorList>
    </citation>
    <scope>NUCLEOTIDE SEQUENCE [LARGE SCALE GENOMIC DNA]</scope>
    <source>
        <strain evidence="2 3">S1</strain>
    </source>
</reference>
<keyword evidence="3" id="KW-1185">Reference proteome</keyword>
<gene>
    <name evidence="2" type="ORF">ACFVKH_11470</name>
</gene>